<sequence>MLNLLLSGELQPANALASIS</sequence>
<proteinExistence type="predicted"/>
<evidence type="ECO:0000313" key="1">
    <source>
        <dbReference type="EMBL" id="JAD65335.1"/>
    </source>
</evidence>
<name>A0A0A9BVY4_ARUDO</name>
<reference evidence="1" key="1">
    <citation type="submission" date="2014-09" db="EMBL/GenBank/DDBJ databases">
        <authorList>
            <person name="Magalhaes I.L.F."/>
            <person name="Oliveira U."/>
            <person name="Santos F.R."/>
            <person name="Vidigal T.H.D.A."/>
            <person name="Brescovit A.D."/>
            <person name="Santos A.J."/>
        </authorList>
    </citation>
    <scope>NUCLEOTIDE SEQUENCE</scope>
    <source>
        <tissue evidence="1">Shoot tissue taken approximately 20 cm above the soil surface</tissue>
    </source>
</reference>
<accession>A0A0A9BVY4</accession>
<reference evidence="1" key="2">
    <citation type="journal article" date="2015" name="Data Brief">
        <title>Shoot transcriptome of the giant reed, Arundo donax.</title>
        <authorList>
            <person name="Barrero R.A."/>
            <person name="Guerrero F.D."/>
            <person name="Moolhuijzen P."/>
            <person name="Goolsby J.A."/>
            <person name="Tidwell J."/>
            <person name="Bellgard S.E."/>
            <person name="Bellgard M.I."/>
        </authorList>
    </citation>
    <scope>NUCLEOTIDE SEQUENCE</scope>
    <source>
        <tissue evidence="1">Shoot tissue taken approximately 20 cm above the soil surface</tissue>
    </source>
</reference>
<dbReference type="AlphaFoldDB" id="A0A0A9BVY4"/>
<dbReference type="EMBL" id="GBRH01232560">
    <property type="protein sequence ID" value="JAD65335.1"/>
    <property type="molecule type" value="Transcribed_RNA"/>
</dbReference>
<organism evidence="1">
    <name type="scientific">Arundo donax</name>
    <name type="common">Giant reed</name>
    <name type="synonym">Donax arundinaceus</name>
    <dbReference type="NCBI Taxonomy" id="35708"/>
    <lineage>
        <taxon>Eukaryota</taxon>
        <taxon>Viridiplantae</taxon>
        <taxon>Streptophyta</taxon>
        <taxon>Embryophyta</taxon>
        <taxon>Tracheophyta</taxon>
        <taxon>Spermatophyta</taxon>
        <taxon>Magnoliopsida</taxon>
        <taxon>Liliopsida</taxon>
        <taxon>Poales</taxon>
        <taxon>Poaceae</taxon>
        <taxon>PACMAD clade</taxon>
        <taxon>Arundinoideae</taxon>
        <taxon>Arundineae</taxon>
        <taxon>Arundo</taxon>
    </lineage>
</organism>
<protein>
    <submittedName>
        <fullName evidence="1">Uncharacterized protein</fullName>
    </submittedName>
</protein>